<keyword evidence="2" id="KW-1185">Reference proteome</keyword>
<dbReference type="Proteomes" id="UP000242951">
    <property type="component" value="Unassembled WGS sequence"/>
</dbReference>
<accession>A0ABR5HPF4</accession>
<sequence length="43" mass="4546">MNPGVGEIVIARLPDGRLQASANPAHVALFRQPDTNGNTKTFA</sequence>
<evidence type="ECO:0000313" key="2">
    <source>
        <dbReference type="Proteomes" id="UP000242951"/>
    </source>
</evidence>
<organism evidence="1 2">
    <name type="scientific">Candidatus Burkholderia pumila</name>
    <dbReference type="NCBI Taxonomy" id="1090375"/>
    <lineage>
        <taxon>Bacteria</taxon>
        <taxon>Pseudomonadati</taxon>
        <taxon>Pseudomonadota</taxon>
        <taxon>Betaproteobacteria</taxon>
        <taxon>Burkholderiales</taxon>
        <taxon>Burkholderiaceae</taxon>
        <taxon>Burkholderia</taxon>
    </lineage>
</organism>
<gene>
    <name evidence="1" type="ORF">BPMI_02016</name>
</gene>
<dbReference type="EMBL" id="LELG01000003">
    <property type="protein sequence ID" value="KMQ81262.1"/>
    <property type="molecule type" value="Genomic_DNA"/>
</dbReference>
<name>A0ABR5HPF4_9BURK</name>
<evidence type="ECO:0000313" key="1">
    <source>
        <dbReference type="EMBL" id="KMQ81262.1"/>
    </source>
</evidence>
<reference evidence="1 2" key="1">
    <citation type="submission" date="2015-06" db="EMBL/GenBank/DDBJ databases">
        <title>Comparative genomics of Burkholderia leaf nodule symbionts.</title>
        <authorList>
            <person name="Carlier A."/>
            <person name="Eberl L."/>
            <person name="Pinto-Carbo M."/>
        </authorList>
    </citation>
    <scope>NUCLEOTIDE SEQUENCE [LARGE SCALE GENOMIC DNA]</scope>
    <source>
        <strain evidence="1 2">UZHbot3</strain>
    </source>
</reference>
<comment type="caution">
    <text evidence="1">The sequence shown here is derived from an EMBL/GenBank/DDBJ whole genome shotgun (WGS) entry which is preliminary data.</text>
</comment>
<proteinExistence type="predicted"/>
<protein>
    <submittedName>
        <fullName evidence="1">Uncharacterized protein</fullName>
    </submittedName>
</protein>